<dbReference type="EMBL" id="BNCI01000001">
    <property type="protein sequence ID" value="GHF11824.1"/>
    <property type="molecule type" value="Genomic_DNA"/>
</dbReference>
<dbReference type="Gene3D" id="3.40.50.10610">
    <property type="entry name" value="ABC-type transport auxiliary lipoprotein component"/>
    <property type="match status" value="1"/>
</dbReference>
<feature type="chain" id="PRO_5038082010" description="ABC-type transport auxiliary lipoprotein component domain-containing protein" evidence="1">
    <location>
        <begin position="28"/>
        <end position="209"/>
    </location>
</feature>
<dbReference type="SUPFAM" id="SSF159594">
    <property type="entry name" value="XCC0632-like"/>
    <property type="match status" value="1"/>
</dbReference>
<dbReference type="PROSITE" id="PS51257">
    <property type="entry name" value="PROKAR_LIPOPROTEIN"/>
    <property type="match status" value="1"/>
</dbReference>
<feature type="signal peptide" evidence="1">
    <location>
        <begin position="1"/>
        <end position="27"/>
    </location>
</feature>
<proteinExistence type="predicted"/>
<dbReference type="Proteomes" id="UP000630923">
    <property type="component" value="Unassembled WGS sequence"/>
</dbReference>
<dbReference type="Pfam" id="PF03886">
    <property type="entry name" value="ABC_trans_aux"/>
    <property type="match status" value="1"/>
</dbReference>
<reference evidence="3" key="1">
    <citation type="journal article" date="2014" name="Int. J. Syst. Evol. Microbiol.">
        <title>Complete genome sequence of Corynebacterium casei LMG S-19264T (=DSM 44701T), isolated from a smear-ripened cheese.</title>
        <authorList>
            <consortium name="US DOE Joint Genome Institute (JGI-PGF)"/>
            <person name="Walter F."/>
            <person name="Albersmeier A."/>
            <person name="Kalinowski J."/>
            <person name="Ruckert C."/>
        </authorList>
    </citation>
    <scope>NUCLEOTIDE SEQUENCE</scope>
    <source>
        <strain evidence="3">KCTC 42590</strain>
    </source>
</reference>
<organism evidence="3 4">
    <name type="scientific">Kordiimonas sediminis</name>
    <dbReference type="NCBI Taxonomy" id="1735581"/>
    <lineage>
        <taxon>Bacteria</taxon>
        <taxon>Pseudomonadati</taxon>
        <taxon>Pseudomonadota</taxon>
        <taxon>Alphaproteobacteria</taxon>
        <taxon>Kordiimonadales</taxon>
        <taxon>Kordiimonadaceae</taxon>
        <taxon>Kordiimonas</taxon>
    </lineage>
</organism>
<dbReference type="RefSeq" id="WP_191249708.1">
    <property type="nucleotide sequence ID" value="NZ_BNCI01000001.1"/>
</dbReference>
<evidence type="ECO:0000259" key="2">
    <source>
        <dbReference type="Pfam" id="PF03886"/>
    </source>
</evidence>
<reference evidence="3" key="2">
    <citation type="submission" date="2020-09" db="EMBL/GenBank/DDBJ databases">
        <authorList>
            <person name="Sun Q."/>
            <person name="Kim S."/>
        </authorList>
    </citation>
    <scope>NUCLEOTIDE SEQUENCE</scope>
    <source>
        <strain evidence="3">KCTC 42590</strain>
    </source>
</reference>
<feature type="domain" description="ABC-type transport auxiliary lipoprotein component" evidence="2">
    <location>
        <begin position="45"/>
        <end position="194"/>
    </location>
</feature>
<keyword evidence="1" id="KW-0732">Signal</keyword>
<sequence>MAKNFLKACSALSLLALSACGPIVSFGSDEPASIYSLDYRGPARNDAAGPVLYVSEPVMTQDLGTRRVAVQLGGFERTFLKEARWATALGDMVRGYMVEAITGATSAQALGEGALDVASNCRVGLTVRAFDYVPRSDASSDDTVLVRIEMSFVRLTDSKLLGRRDFSASQTVAGTDRHDIVASFNAAMAAAGSDMTDWLAPQLGNCPAS</sequence>
<comment type="caution">
    <text evidence="3">The sequence shown here is derived from an EMBL/GenBank/DDBJ whole genome shotgun (WGS) entry which is preliminary data.</text>
</comment>
<evidence type="ECO:0000256" key="1">
    <source>
        <dbReference type="SAM" id="SignalP"/>
    </source>
</evidence>
<accession>A0A919AIS8</accession>
<gene>
    <name evidence="3" type="ORF">GCM10017044_02090</name>
</gene>
<protein>
    <recommendedName>
        <fullName evidence="2">ABC-type transport auxiliary lipoprotein component domain-containing protein</fullName>
    </recommendedName>
</protein>
<name>A0A919AIS8_9PROT</name>
<keyword evidence="4" id="KW-1185">Reference proteome</keyword>
<dbReference type="AlphaFoldDB" id="A0A919AIS8"/>
<dbReference type="InterPro" id="IPR005586">
    <property type="entry name" value="ABC_trans_aux"/>
</dbReference>
<evidence type="ECO:0000313" key="3">
    <source>
        <dbReference type="EMBL" id="GHF11824.1"/>
    </source>
</evidence>
<evidence type="ECO:0000313" key="4">
    <source>
        <dbReference type="Proteomes" id="UP000630923"/>
    </source>
</evidence>